<proteinExistence type="predicted"/>
<reference evidence="2 3" key="1">
    <citation type="submission" date="2023-07" db="EMBL/GenBank/DDBJ databases">
        <title>Genomic Encyclopedia of Type Strains, Phase IV (KMG-IV): sequencing the most valuable type-strain genomes for metagenomic binning, comparative biology and taxonomic classification.</title>
        <authorList>
            <person name="Goeker M."/>
        </authorList>
    </citation>
    <scope>NUCLEOTIDE SEQUENCE [LARGE SCALE GENOMIC DNA]</scope>
    <source>
        <strain evidence="2 3">DSM 19013</strain>
    </source>
</reference>
<evidence type="ECO:0000313" key="2">
    <source>
        <dbReference type="EMBL" id="MDQ0449387.1"/>
    </source>
</evidence>
<dbReference type="RefSeq" id="WP_238206462.1">
    <property type="nucleotide sequence ID" value="NZ_BPQE01000027.1"/>
</dbReference>
<name>A0ABU0I448_9HYPH</name>
<dbReference type="InterPro" id="IPR025310">
    <property type="entry name" value="DUF4164"/>
</dbReference>
<feature type="coiled-coil region" evidence="1">
    <location>
        <begin position="13"/>
        <end position="75"/>
    </location>
</feature>
<protein>
    <recommendedName>
        <fullName evidence="4">DUF4164 family protein</fullName>
    </recommendedName>
</protein>
<sequence length="97" mass="10347">MTTPPDAPSRDPLADALRKLDAALSRLEAAAIRRLESEDSPDDRDTELSLMTEDRARLAAALDAASARLAQVEANSGEVGQRLDRAIAAVAGVLERH</sequence>
<evidence type="ECO:0000313" key="3">
    <source>
        <dbReference type="Proteomes" id="UP001231124"/>
    </source>
</evidence>
<accession>A0ABU0I448</accession>
<evidence type="ECO:0008006" key="4">
    <source>
        <dbReference type="Google" id="ProtNLM"/>
    </source>
</evidence>
<gene>
    <name evidence="2" type="ORF">QO012_003904</name>
</gene>
<keyword evidence="1" id="KW-0175">Coiled coil</keyword>
<dbReference type="Proteomes" id="UP001231124">
    <property type="component" value="Unassembled WGS sequence"/>
</dbReference>
<dbReference type="Pfam" id="PF13747">
    <property type="entry name" value="DUF4164"/>
    <property type="match status" value="1"/>
</dbReference>
<dbReference type="EMBL" id="JAUSVP010000014">
    <property type="protein sequence ID" value="MDQ0449387.1"/>
    <property type="molecule type" value="Genomic_DNA"/>
</dbReference>
<keyword evidence="3" id="KW-1185">Reference proteome</keyword>
<evidence type="ECO:0000256" key="1">
    <source>
        <dbReference type="SAM" id="Coils"/>
    </source>
</evidence>
<organism evidence="2 3">
    <name type="scientific">Methylobacterium aerolatum</name>
    <dbReference type="NCBI Taxonomy" id="418708"/>
    <lineage>
        <taxon>Bacteria</taxon>
        <taxon>Pseudomonadati</taxon>
        <taxon>Pseudomonadota</taxon>
        <taxon>Alphaproteobacteria</taxon>
        <taxon>Hyphomicrobiales</taxon>
        <taxon>Methylobacteriaceae</taxon>
        <taxon>Methylobacterium</taxon>
    </lineage>
</organism>
<comment type="caution">
    <text evidence="2">The sequence shown here is derived from an EMBL/GenBank/DDBJ whole genome shotgun (WGS) entry which is preliminary data.</text>
</comment>